<evidence type="ECO:0000313" key="2">
    <source>
        <dbReference type="Proteomes" id="UP000504634"/>
    </source>
</evidence>
<organism evidence="2 3">
    <name type="scientific">Drosophila lebanonensis</name>
    <name type="common">Fruit fly</name>
    <name type="synonym">Scaptodrosophila lebanonensis</name>
    <dbReference type="NCBI Taxonomy" id="7225"/>
    <lineage>
        <taxon>Eukaryota</taxon>
        <taxon>Metazoa</taxon>
        <taxon>Ecdysozoa</taxon>
        <taxon>Arthropoda</taxon>
        <taxon>Hexapoda</taxon>
        <taxon>Insecta</taxon>
        <taxon>Pterygota</taxon>
        <taxon>Neoptera</taxon>
        <taxon>Endopterygota</taxon>
        <taxon>Diptera</taxon>
        <taxon>Brachycera</taxon>
        <taxon>Muscomorpha</taxon>
        <taxon>Ephydroidea</taxon>
        <taxon>Drosophilidae</taxon>
        <taxon>Scaptodrosophila</taxon>
    </lineage>
</organism>
<keyword evidence="1" id="KW-0732">Signal</keyword>
<dbReference type="RefSeq" id="XP_030373212.1">
    <property type="nucleotide sequence ID" value="XM_030517352.1"/>
</dbReference>
<feature type="chain" id="PRO_5026889126" evidence="1">
    <location>
        <begin position="20"/>
        <end position="133"/>
    </location>
</feature>
<proteinExistence type="predicted"/>
<keyword evidence="2" id="KW-1185">Reference proteome</keyword>
<evidence type="ECO:0000256" key="1">
    <source>
        <dbReference type="SAM" id="SignalP"/>
    </source>
</evidence>
<dbReference type="AlphaFoldDB" id="A0A6J2TDZ3"/>
<accession>A0A6J2TDZ3</accession>
<dbReference type="Proteomes" id="UP000504634">
    <property type="component" value="Unplaced"/>
</dbReference>
<reference evidence="3" key="1">
    <citation type="submission" date="2025-08" db="UniProtKB">
        <authorList>
            <consortium name="RefSeq"/>
        </authorList>
    </citation>
    <scope>IDENTIFICATION</scope>
    <source>
        <strain evidence="3">11010-0011.00</strain>
        <tissue evidence="3">Whole body</tissue>
    </source>
</reference>
<dbReference type="OrthoDB" id="8192785at2759"/>
<gene>
    <name evidence="3" type="primary">LOC115623143</name>
</gene>
<sequence length="133" mass="14931">MLLKVLLLLSLFAVIEISAIPPKVRLLNSSFGKQYQLTYTFGSPRPGEILAYDHTSTRLDYNYPSSVSAWGKTVQDRYHTINRAEIIAIQSSVTGDARITEGGIGLNALRVDINAYNTMHFQYTIKIYAVRAF</sequence>
<dbReference type="Pfam" id="PF15868">
    <property type="entry name" value="MBF2"/>
    <property type="match status" value="1"/>
</dbReference>
<evidence type="ECO:0000313" key="3">
    <source>
        <dbReference type="RefSeq" id="XP_030373212.1"/>
    </source>
</evidence>
<name>A0A6J2TDZ3_DROLE</name>
<dbReference type="GeneID" id="115623143"/>
<feature type="signal peptide" evidence="1">
    <location>
        <begin position="1"/>
        <end position="19"/>
    </location>
</feature>
<protein>
    <submittedName>
        <fullName evidence="3">Uncharacterized protein LOC115623143</fullName>
    </submittedName>
</protein>
<dbReference type="InterPro" id="IPR031734">
    <property type="entry name" value="MBF2"/>
</dbReference>